<evidence type="ECO:0000256" key="3">
    <source>
        <dbReference type="ARBA" id="ARBA00023110"/>
    </source>
</evidence>
<feature type="domain" description="PPIase cyclophilin-type" evidence="6">
    <location>
        <begin position="25"/>
        <end position="179"/>
    </location>
</feature>
<dbReference type="AlphaFoldDB" id="A0A9D1E2Q1"/>
<evidence type="ECO:0000313" key="7">
    <source>
        <dbReference type="EMBL" id="HIR63582.1"/>
    </source>
</evidence>
<dbReference type="GO" id="GO:0006457">
    <property type="term" value="P:protein folding"/>
    <property type="evidence" value="ECO:0007669"/>
    <property type="project" value="InterPro"/>
</dbReference>
<dbReference type="Pfam" id="PF00160">
    <property type="entry name" value="Pro_isomerase"/>
    <property type="match status" value="1"/>
</dbReference>
<evidence type="ECO:0000313" key="8">
    <source>
        <dbReference type="Proteomes" id="UP000886744"/>
    </source>
</evidence>
<keyword evidence="3 5" id="KW-0697">Rotamase</keyword>
<dbReference type="CDD" id="cd00317">
    <property type="entry name" value="cyclophilin"/>
    <property type="match status" value="1"/>
</dbReference>
<gene>
    <name evidence="7" type="ORF">IAC94_08725</name>
</gene>
<reference evidence="7" key="1">
    <citation type="submission" date="2020-10" db="EMBL/GenBank/DDBJ databases">
        <authorList>
            <person name="Gilroy R."/>
        </authorList>
    </citation>
    <scope>NUCLEOTIDE SEQUENCE</scope>
    <source>
        <strain evidence="7">ChiHjej13B12-12457</strain>
    </source>
</reference>
<comment type="caution">
    <text evidence="7">The sequence shown here is derived from an EMBL/GenBank/DDBJ whole genome shotgun (WGS) entry which is preliminary data.</text>
</comment>
<dbReference type="InterPro" id="IPR044666">
    <property type="entry name" value="Cyclophilin_A-like"/>
</dbReference>
<dbReference type="PIRSF" id="PIRSF001467">
    <property type="entry name" value="Peptidylpro_ismrse"/>
    <property type="match status" value="1"/>
</dbReference>
<dbReference type="InterPro" id="IPR020892">
    <property type="entry name" value="Cyclophilin-type_PPIase_CS"/>
</dbReference>
<evidence type="ECO:0000259" key="6">
    <source>
        <dbReference type="PROSITE" id="PS50072"/>
    </source>
</evidence>
<accession>A0A9D1E2Q1</accession>
<dbReference type="PROSITE" id="PS50072">
    <property type="entry name" value="CSA_PPIASE_2"/>
    <property type="match status" value="1"/>
</dbReference>
<reference evidence="7" key="2">
    <citation type="journal article" date="2021" name="PeerJ">
        <title>Extensive microbial diversity within the chicken gut microbiome revealed by metagenomics and culture.</title>
        <authorList>
            <person name="Gilroy R."/>
            <person name="Ravi A."/>
            <person name="Getino M."/>
            <person name="Pursley I."/>
            <person name="Horton D.L."/>
            <person name="Alikhan N.F."/>
            <person name="Baker D."/>
            <person name="Gharbi K."/>
            <person name="Hall N."/>
            <person name="Watson M."/>
            <person name="Adriaenssens E.M."/>
            <person name="Foster-Nyarko E."/>
            <person name="Jarju S."/>
            <person name="Secka A."/>
            <person name="Antonio M."/>
            <person name="Oren A."/>
            <person name="Chaudhuri R.R."/>
            <person name="La Ragione R."/>
            <person name="Hildebrand F."/>
            <person name="Pallen M.J."/>
        </authorList>
    </citation>
    <scope>NUCLEOTIDE SEQUENCE</scope>
    <source>
        <strain evidence="7">ChiHjej13B12-12457</strain>
    </source>
</reference>
<dbReference type="InterPro" id="IPR024936">
    <property type="entry name" value="Cyclophilin-type_PPIase"/>
</dbReference>
<comment type="catalytic activity">
    <reaction evidence="5">
        <text>[protein]-peptidylproline (omega=180) = [protein]-peptidylproline (omega=0)</text>
        <dbReference type="Rhea" id="RHEA:16237"/>
        <dbReference type="Rhea" id="RHEA-COMP:10747"/>
        <dbReference type="Rhea" id="RHEA-COMP:10748"/>
        <dbReference type="ChEBI" id="CHEBI:83833"/>
        <dbReference type="ChEBI" id="CHEBI:83834"/>
        <dbReference type="EC" id="5.2.1.8"/>
    </reaction>
</comment>
<protein>
    <recommendedName>
        <fullName evidence="5">Peptidyl-prolyl cis-trans isomerase</fullName>
        <shortName evidence="5">PPIase</shortName>
        <ecNumber evidence="5">5.2.1.8</ecNumber>
    </recommendedName>
</protein>
<organism evidence="7 8">
    <name type="scientific">Candidatus Coprenecus avistercoris</name>
    <dbReference type="NCBI Taxonomy" id="2840730"/>
    <lineage>
        <taxon>Bacteria</taxon>
        <taxon>Pseudomonadati</taxon>
        <taxon>Bacteroidota</taxon>
        <taxon>Bacteroidia</taxon>
        <taxon>Bacteroidales</taxon>
        <taxon>Rikenellaceae</taxon>
        <taxon>Rikenellaceae incertae sedis</taxon>
        <taxon>Candidatus Coprenecus</taxon>
    </lineage>
</organism>
<sequence>MDSNLAFDPASLPEEPIFEIHTTEGTITILLYADTPLHRDNFVKLASQHYYDSVLFHRVIYNFMIQTGDPNTKDPAKEDEYGNGGPDYTIPAEIIPAHTHKKGAVAAARLGDTANPRRESSGSQFYIVQSEDGCSHLNGAYTVFGETLDGFEVIDRIASLRTNAMDRPLKDVRIISITPVL</sequence>
<dbReference type="PANTHER" id="PTHR45625:SF4">
    <property type="entry name" value="PEPTIDYLPROLYL ISOMERASE DOMAIN AND WD REPEAT-CONTAINING PROTEIN 1"/>
    <property type="match status" value="1"/>
</dbReference>
<dbReference type="GO" id="GO:0003755">
    <property type="term" value="F:peptidyl-prolyl cis-trans isomerase activity"/>
    <property type="evidence" value="ECO:0007669"/>
    <property type="project" value="UniProtKB-UniRule"/>
</dbReference>
<dbReference type="PRINTS" id="PR00153">
    <property type="entry name" value="CSAPPISMRASE"/>
</dbReference>
<dbReference type="InterPro" id="IPR029000">
    <property type="entry name" value="Cyclophilin-like_dom_sf"/>
</dbReference>
<comment type="similarity">
    <text evidence="2 5">Belongs to the cyclophilin-type PPIase family.</text>
</comment>
<evidence type="ECO:0000256" key="4">
    <source>
        <dbReference type="ARBA" id="ARBA00023235"/>
    </source>
</evidence>
<evidence type="ECO:0000256" key="1">
    <source>
        <dbReference type="ARBA" id="ARBA00002388"/>
    </source>
</evidence>
<dbReference type="Gene3D" id="2.40.100.10">
    <property type="entry name" value="Cyclophilin-like"/>
    <property type="match status" value="1"/>
</dbReference>
<dbReference type="PANTHER" id="PTHR45625">
    <property type="entry name" value="PEPTIDYL-PROLYL CIS-TRANS ISOMERASE-RELATED"/>
    <property type="match status" value="1"/>
</dbReference>
<dbReference type="Proteomes" id="UP000886744">
    <property type="component" value="Unassembled WGS sequence"/>
</dbReference>
<name>A0A9D1E2Q1_9BACT</name>
<dbReference type="PROSITE" id="PS00170">
    <property type="entry name" value="CSA_PPIASE_1"/>
    <property type="match status" value="1"/>
</dbReference>
<comment type="function">
    <text evidence="1 5">PPIases accelerate the folding of proteins. It catalyzes the cis-trans isomerization of proline imidic peptide bonds in oligopeptides.</text>
</comment>
<dbReference type="InterPro" id="IPR002130">
    <property type="entry name" value="Cyclophilin-type_PPIase_dom"/>
</dbReference>
<evidence type="ECO:0000256" key="5">
    <source>
        <dbReference type="RuleBase" id="RU363019"/>
    </source>
</evidence>
<dbReference type="SUPFAM" id="SSF50891">
    <property type="entry name" value="Cyclophilin-like"/>
    <property type="match status" value="1"/>
</dbReference>
<keyword evidence="4 5" id="KW-0413">Isomerase</keyword>
<proteinExistence type="inferred from homology"/>
<dbReference type="EC" id="5.2.1.8" evidence="5"/>
<evidence type="ECO:0000256" key="2">
    <source>
        <dbReference type="ARBA" id="ARBA00007365"/>
    </source>
</evidence>
<dbReference type="EMBL" id="DVHI01000107">
    <property type="protein sequence ID" value="HIR63582.1"/>
    <property type="molecule type" value="Genomic_DNA"/>
</dbReference>